<comment type="caution">
    <text evidence="1">The sequence shown here is derived from an EMBL/GenBank/DDBJ whole genome shotgun (WGS) entry which is preliminary data.</text>
</comment>
<dbReference type="Proteomes" id="UP001054837">
    <property type="component" value="Unassembled WGS sequence"/>
</dbReference>
<protein>
    <submittedName>
        <fullName evidence="1">Uncharacterized protein</fullName>
    </submittedName>
</protein>
<dbReference type="AlphaFoldDB" id="A0AAV4NV65"/>
<sequence length="86" mass="9754">MIFPILPLLVSNRTRVESLLEAISEVLYKHPADGSSQFIDPINKPGAFDLRKRDFLSAILPLSRSHFDAANSSRRWGDSEKVRMVE</sequence>
<proteinExistence type="predicted"/>
<evidence type="ECO:0000313" key="1">
    <source>
        <dbReference type="EMBL" id="GIX86982.1"/>
    </source>
</evidence>
<evidence type="ECO:0000313" key="2">
    <source>
        <dbReference type="Proteomes" id="UP001054837"/>
    </source>
</evidence>
<reference evidence="1 2" key="1">
    <citation type="submission" date="2021-06" db="EMBL/GenBank/DDBJ databases">
        <title>Caerostris darwini draft genome.</title>
        <authorList>
            <person name="Kono N."/>
            <person name="Arakawa K."/>
        </authorList>
    </citation>
    <scope>NUCLEOTIDE SEQUENCE [LARGE SCALE GENOMIC DNA]</scope>
</reference>
<gene>
    <name evidence="1" type="ORF">CDAR_441501</name>
</gene>
<dbReference type="EMBL" id="BPLQ01001947">
    <property type="protein sequence ID" value="GIX86982.1"/>
    <property type="molecule type" value="Genomic_DNA"/>
</dbReference>
<organism evidence="1 2">
    <name type="scientific">Caerostris darwini</name>
    <dbReference type="NCBI Taxonomy" id="1538125"/>
    <lineage>
        <taxon>Eukaryota</taxon>
        <taxon>Metazoa</taxon>
        <taxon>Ecdysozoa</taxon>
        <taxon>Arthropoda</taxon>
        <taxon>Chelicerata</taxon>
        <taxon>Arachnida</taxon>
        <taxon>Araneae</taxon>
        <taxon>Araneomorphae</taxon>
        <taxon>Entelegynae</taxon>
        <taxon>Araneoidea</taxon>
        <taxon>Araneidae</taxon>
        <taxon>Caerostris</taxon>
    </lineage>
</organism>
<accession>A0AAV4NV65</accession>
<keyword evidence="2" id="KW-1185">Reference proteome</keyword>
<name>A0AAV4NV65_9ARAC</name>